<evidence type="ECO:0000313" key="1">
    <source>
        <dbReference type="EMBL" id="CAD8214489.1"/>
    </source>
</evidence>
<dbReference type="Proteomes" id="UP000689195">
    <property type="component" value="Unassembled WGS sequence"/>
</dbReference>
<organism evidence="1 2">
    <name type="scientific">Paramecium pentaurelia</name>
    <dbReference type="NCBI Taxonomy" id="43138"/>
    <lineage>
        <taxon>Eukaryota</taxon>
        <taxon>Sar</taxon>
        <taxon>Alveolata</taxon>
        <taxon>Ciliophora</taxon>
        <taxon>Intramacronucleata</taxon>
        <taxon>Oligohymenophorea</taxon>
        <taxon>Peniculida</taxon>
        <taxon>Parameciidae</taxon>
        <taxon>Paramecium</taxon>
    </lineage>
</organism>
<gene>
    <name evidence="1" type="ORF">PPENT_87.1.T2190001</name>
</gene>
<reference evidence="1" key="1">
    <citation type="submission" date="2021-01" db="EMBL/GenBank/DDBJ databases">
        <authorList>
            <consortium name="Genoscope - CEA"/>
            <person name="William W."/>
        </authorList>
    </citation>
    <scope>NUCLEOTIDE SEQUENCE</scope>
</reference>
<proteinExistence type="predicted"/>
<sequence length="171" mass="20171">MITYLFKFIFYRNRKCKLEVLKLINQIKKQLEFASILIVNIKDPIVILYNINLAQFPKQGLSQIDNIIKGLCLIELSENQFQQSIEEFKQIVKEILQIRTIKQNSIKQENVCFAIAINKDNSIVVADCDKQIKVFELKESKLNQLQLLSEHQLHVQTLNFMKKNESLFIWK</sequence>
<keyword evidence="2" id="KW-1185">Reference proteome</keyword>
<comment type="caution">
    <text evidence="1">The sequence shown here is derived from an EMBL/GenBank/DDBJ whole genome shotgun (WGS) entry which is preliminary data.</text>
</comment>
<accession>A0A8S1YKU6</accession>
<dbReference type="EMBL" id="CAJJDO010000219">
    <property type="protein sequence ID" value="CAD8214489.1"/>
    <property type="molecule type" value="Genomic_DNA"/>
</dbReference>
<evidence type="ECO:0000313" key="2">
    <source>
        <dbReference type="Proteomes" id="UP000689195"/>
    </source>
</evidence>
<protein>
    <submittedName>
        <fullName evidence="1">Uncharacterized protein</fullName>
    </submittedName>
</protein>
<dbReference type="OrthoDB" id="71437at2759"/>
<dbReference type="AlphaFoldDB" id="A0A8S1YKU6"/>
<name>A0A8S1YKU6_9CILI</name>